<dbReference type="Proteomes" id="UP000265520">
    <property type="component" value="Unassembled WGS sequence"/>
</dbReference>
<comment type="caution">
    <text evidence="2">The sequence shown here is derived from an EMBL/GenBank/DDBJ whole genome shotgun (WGS) entry which is preliminary data.</text>
</comment>
<dbReference type="GO" id="GO:0006351">
    <property type="term" value="P:DNA-templated transcription"/>
    <property type="evidence" value="ECO:0007669"/>
    <property type="project" value="InterPro"/>
</dbReference>
<protein>
    <submittedName>
        <fullName evidence="2">Protein SCAI-like</fullName>
    </submittedName>
</protein>
<proteinExistence type="predicted"/>
<name>A0A392S857_9FABA</name>
<accession>A0A392S857</accession>
<organism evidence="2 3">
    <name type="scientific">Trifolium medium</name>
    <dbReference type="NCBI Taxonomy" id="97028"/>
    <lineage>
        <taxon>Eukaryota</taxon>
        <taxon>Viridiplantae</taxon>
        <taxon>Streptophyta</taxon>
        <taxon>Embryophyta</taxon>
        <taxon>Tracheophyta</taxon>
        <taxon>Spermatophyta</taxon>
        <taxon>Magnoliopsida</taxon>
        <taxon>eudicotyledons</taxon>
        <taxon>Gunneridae</taxon>
        <taxon>Pentapetalae</taxon>
        <taxon>rosids</taxon>
        <taxon>fabids</taxon>
        <taxon>Fabales</taxon>
        <taxon>Fabaceae</taxon>
        <taxon>Papilionoideae</taxon>
        <taxon>50 kb inversion clade</taxon>
        <taxon>NPAAA clade</taxon>
        <taxon>Hologalegina</taxon>
        <taxon>IRL clade</taxon>
        <taxon>Trifolieae</taxon>
        <taxon>Trifolium</taxon>
    </lineage>
</organism>
<dbReference type="EMBL" id="LXQA010336341">
    <property type="protein sequence ID" value="MCI44869.1"/>
    <property type="molecule type" value="Genomic_DNA"/>
</dbReference>
<keyword evidence="1" id="KW-1133">Transmembrane helix</keyword>
<evidence type="ECO:0000313" key="2">
    <source>
        <dbReference type="EMBL" id="MCI44869.1"/>
    </source>
</evidence>
<keyword evidence="1" id="KW-0472">Membrane</keyword>
<feature type="transmembrane region" description="Helical" evidence="1">
    <location>
        <begin position="20"/>
        <end position="41"/>
    </location>
</feature>
<keyword evidence="1" id="KW-0812">Transmembrane</keyword>
<dbReference type="Pfam" id="PF12070">
    <property type="entry name" value="SCAI"/>
    <property type="match status" value="1"/>
</dbReference>
<keyword evidence="3" id="KW-1185">Reference proteome</keyword>
<feature type="non-terminal residue" evidence="2">
    <location>
        <position position="48"/>
    </location>
</feature>
<evidence type="ECO:0000256" key="1">
    <source>
        <dbReference type="SAM" id="Phobius"/>
    </source>
</evidence>
<sequence length="48" mass="5162">MLLSPNRLPPFVSDCSHSSNGSVFTMFLTAPLQAFCLLLGFSGTDIDL</sequence>
<dbReference type="AlphaFoldDB" id="A0A392S857"/>
<reference evidence="2 3" key="1">
    <citation type="journal article" date="2018" name="Front. Plant Sci.">
        <title>Red Clover (Trifolium pratense) and Zigzag Clover (T. medium) - A Picture of Genomic Similarities and Differences.</title>
        <authorList>
            <person name="Dluhosova J."/>
            <person name="Istvanek J."/>
            <person name="Nedelnik J."/>
            <person name="Repkova J."/>
        </authorList>
    </citation>
    <scope>NUCLEOTIDE SEQUENCE [LARGE SCALE GENOMIC DNA]</scope>
    <source>
        <strain evidence="3">cv. 10/8</strain>
        <tissue evidence="2">Leaf</tissue>
    </source>
</reference>
<dbReference type="GO" id="GO:0003714">
    <property type="term" value="F:transcription corepressor activity"/>
    <property type="evidence" value="ECO:0007669"/>
    <property type="project" value="InterPro"/>
</dbReference>
<dbReference type="InterPro" id="IPR022709">
    <property type="entry name" value="SCAI"/>
</dbReference>
<evidence type="ECO:0000313" key="3">
    <source>
        <dbReference type="Proteomes" id="UP000265520"/>
    </source>
</evidence>